<dbReference type="GeneID" id="100192268"/>
<keyword evidence="4" id="KW-0812">Transmembrane</keyword>
<dbReference type="SUPFAM" id="SSF56436">
    <property type="entry name" value="C-type lectin-like"/>
    <property type="match status" value="2"/>
</dbReference>
<proteinExistence type="evidence at transcript level"/>
<dbReference type="InterPro" id="IPR018378">
    <property type="entry name" value="C-type_lectin_CS"/>
</dbReference>
<feature type="chain" id="PRO_5044738036" evidence="2">
    <location>
        <begin position="27"/>
        <end position="317"/>
    </location>
</feature>
<dbReference type="InterPro" id="IPR001304">
    <property type="entry name" value="C-type_lectin-like"/>
</dbReference>
<evidence type="ECO:0000313" key="4">
    <source>
        <dbReference type="EMBL" id="AAR19205.1"/>
    </source>
</evidence>
<sequence>MKPKISSVIYLVSNCILFFFISRTVAQEYPCDSEEWKYYQGYCYWSSLYHQSPLHHRSNWFNAARECRKRNSDLASIQNPGENHMVFTLNRCADAWIGLMMIDSNLKTSQAGWEWFDNSQRNFANWLPQHPLRDHYECSSLYNVNGHWINSIHCGNARNYYVCKKQATGSGFVNITTEFHKLRGPCDDGWFVLGEKCYHVNPAKVDYFEAMIQCQNMKGQLVSIHNSKEDADLTRIFDACETPWIGLENTDPNKVGDNSGWKWSDGTLIDYHNWKDGGITKDQTKQCGMLQRGAKWENVPCWELHPFVCEKPKPKTI</sequence>
<dbReference type="KEGG" id="hmg:100192268"/>
<name>Q6SIX6_HYDVU</name>
<evidence type="ECO:0000256" key="2">
    <source>
        <dbReference type="SAM" id="SignalP"/>
    </source>
</evidence>
<dbReference type="PROSITE" id="PS00615">
    <property type="entry name" value="C_TYPE_LECTIN_1"/>
    <property type="match status" value="1"/>
</dbReference>
<evidence type="ECO:0000256" key="1">
    <source>
        <dbReference type="ARBA" id="ARBA00023157"/>
    </source>
</evidence>
<dbReference type="OrthoDB" id="441660at2759"/>
<dbReference type="Gene3D" id="3.10.100.10">
    <property type="entry name" value="Mannose-Binding Protein A, subunit A"/>
    <property type="match status" value="2"/>
</dbReference>
<keyword evidence="2" id="KW-0732">Signal</keyword>
<dbReference type="SMART" id="SM00034">
    <property type="entry name" value="CLECT"/>
    <property type="match status" value="2"/>
</dbReference>
<organism evidence="4">
    <name type="scientific">Hydra vulgaris</name>
    <name type="common">Hydra</name>
    <name type="synonym">Hydra attenuata</name>
    <dbReference type="NCBI Taxonomy" id="6087"/>
    <lineage>
        <taxon>Eukaryota</taxon>
        <taxon>Metazoa</taxon>
        <taxon>Cnidaria</taxon>
        <taxon>Hydrozoa</taxon>
        <taxon>Hydroidolina</taxon>
        <taxon>Anthoathecata</taxon>
        <taxon>Aplanulata</taxon>
        <taxon>Hydridae</taxon>
        <taxon>Hydra</taxon>
    </lineage>
</organism>
<dbReference type="RefSeq" id="NP_001267751.1">
    <property type="nucleotide sequence ID" value="NM_001280822.3"/>
</dbReference>
<evidence type="ECO:0000259" key="3">
    <source>
        <dbReference type="PROSITE" id="PS50041"/>
    </source>
</evidence>
<dbReference type="AlphaFoldDB" id="Q6SIX6"/>
<dbReference type="CDD" id="cd00037">
    <property type="entry name" value="CLECT"/>
    <property type="match status" value="2"/>
</dbReference>
<dbReference type="GO" id="GO:0030246">
    <property type="term" value="F:carbohydrate binding"/>
    <property type="evidence" value="ECO:0007669"/>
    <property type="project" value="UniProtKB-KW"/>
</dbReference>
<protein>
    <submittedName>
        <fullName evidence="4">Type II transmembrane C-type lectin</fullName>
    </submittedName>
</protein>
<dbReference type="EMBL" id="AY458134">
    <property type="protein sequence ID" value="AAR19205.1"/>
    <property type="molecule type" value="mRNA"/>
</dbReference>
<dbReference type="Pfam" id="PF00059">
    <property type="entry name" value="Lectin_C"/>
    <property type="match status" value="2"/>
</dbReference>
<keyword evidence="4" id="KW-0430">Lectin</keyword>
<dbReference type="PROSITE" id="PS50041">
    <property type="entry name" value="C_TYPE_LECTIN_2"/>
    <property type="match status" value="2"/>
</dbReference>
<dbReference type="PANTHER" id="PTHR22803">
    <property type="entry name" value="MANNOSE, PHOSPHOLIPASE, LECTIN RECEPTOR RELATED"/>
    <property type="match status" value="1"/>
</dbReference>
<feature type="domain" description="C-type lectin" evidence="3">
    <location>
        <begin position="39"/>
        <end position="148"/>
    </location>
</feature>
<reference evidence="4" key="1">
    <citation type="submission" date="2017-06" db="EMBL/GenBank/DDBJ databases">
        <title>A type II transmembrane C-type lectin from Hydra.</title>
        <authorList>
            <person name="Steele R.E."/>
            <person name="Chan T.A."/>
            <person name="Bridge D.M."/>
        </authorList>
    </citation>
    <scope>NUCLEOTIDE SEQUENCE</scope>
    <source>
        <strain evidence="4">105</strain>
    </source>
</reference>
<feature type="signal peptide" evidence="2">
    <location>
        <begin position="1"/>
        <end position="26"/>
    </location>
</feature>
<dbReference type="OMA" id="NGHWINS"/>
<accession>Q6SIX6</accession>
<dbReference type="InterPro" id="IPR016186">
    <property type="entry name" value="C-type_lectin-like/link_sf"/>
</dbReference>
<dbReference type="InterPro" id="IPR016187">
    <property type="entry name" value="CTDL_fold"/>
</dbReference>
<dbReference type="InterPro" id="IPR050111">
    <property type="entry name" value="C-type_lectin/snaclec_domain"/>
</dbReference>
<keyword evidence="4" id="KW-0472">Membrane</keyword>
<feature type="domain" description="C-type lectin" evidence="3">
    <location>
        <begin position="193"/>
        <end position="310"/>
    </location>
</feature>
<keyword evidence="1" id="KW-1015">Disulfide bond</keyword>